<dbReference type="PROSITE" id="PS51257">
    <property type="entry name" value="PROKAR_LIPOPROTEIN"/>
    <property type="match status" value="1"/>
</dbReference>
<dbReference type="GO" id="GO:0042597">
    <property type="term" value="C:periplasmic space"/>
    <property type="evidence" value="ECO:0007669"/>
    <property type="project" value="InterPro"/>
</dbReference>
<reference evidence="1 2" key="1">
    <citation type="submission" date="2013-09" db="EMBL/GenBank/DDBJ databases">
        <title>Whole genome shotgun sequence of Vibrio proteolyticus NBRC 13287.</title>
        <authorList>
            <person name="Isaki S."/>
            <person name="Hosoyama A."/>
            <person name="Numata M."/>
            <person name="Hashimoto M."/>
            <person name="Hosoyama Y."/>
            <person name="Tsuchikane K."/>
            <person name="Noguchi M."/>
            <person name="Hirakata S."/>
            <person name="Ichikawa N."/>
            <person name="Ohji S."/>
            <person name="Yamazoe A."/>
            <person name="Fujita N."/>
        </authorList>
    </citation>
    <scope>NUCLEOTIDE SEQUENCE [LARGE SCALE GENOMIC DNA]</scope>
    <source>
        <strain evidence="1 2">NBRC 13287</strain>
    </source>
</reference>
<gene>
    <name evidence="1" type="primary">malM</name>
    <name evidence="1" type="ORF">VPR01S_11_00130</name>
</gene>
<dbReference type="RefSeq" id="WP_021705991.1">
    <property type="nucleotide sequence ID" value="NZ_BATJ01000011.1"/>
</dbReference>
<protein>
    <submittedName>
        <fullName evidence="1">MalM protein</fullName>
    </submittedName>
</protein>
<dbReference type="GO" id="GO:0008643">
    <property type="term" value="P:carbohydrate transport"/>
    <property type="evidence" value="ECO:0007669"/>
    <property type="project" value="InterPro"/>
</dbReference>
<dbReference type="Pfam" id="PF07148">
    <property type="entry name" value="MalM"/>
    <property type="match status" value="1"/>
</dbReference>
<proteinExistence type="predicted"/>
<dbReference type="InterPro" id="IPR010794">
    <property type="entry name" value="MalM"/>
</dbReference>
<keyword evidence="2" id="KW-1185">Reference proteome</keyword>
<comment type="caution">
    <text evidence="1">The sequence shown here is derived from an EMBL/GenBank/DDBJ whole genome shotgun (WGS) entry which is preliminary data.</text>
</comment>
<accession>U3A2V5</accession>
<organism evidence="1 2">
    <name type="scientific">Vibrio proteolyticus NBRC 13287</name>
    <dbReference type="NCBI Taxonomy" id="1219065"/>
    <lineage>
        <taxon>Bacteria</taxon>
        <taxon>Pseudomonadati</taxon>
        <taxon>Pseudomonadota</taxon>
        <taxon>Gammaproteobacteria</taxon>
        <taxon>Vibrionales</taxon>
        <taxon>Vibrionaceae</taxon>
        <taxon>Vibrio</taxon>
    </lineage>
</organism>
<dbReference type="eggNOG" id="ENOG502Z7PA">
    <property type="taxonomic scope" value="Bacteria"/>
</dbReference>
<dbReference type="AlphaFoldDB" id="U3A2V5"/>
<evidence type="ECO:0000313" key="1">
    <source>
        <dbReference type="EMBL" id="GAD68020.1"/>
    </source>
</evidence>
<dbReference type="STRING" id="1219065.VPR01S_11_00130"/>
<dbReference type="Proteomes" id="UP000016570">
    <property type="component" value="Unassembled WGS sequence"/>
</dbReference>
<dbReference type="EMBL" id="BATJ01000011">
    <property type="protein sequence ID" value="GAD68020.1"/>
    <property type="molecule type" value="Genomic_DNA"/>
</dbReference>
<sequence length="269" mass="29102">MKKWLAPVILGMLVTGCTTPQQVAMNTQGSQQVITQSSEINWLPLDVPTVTEFALTDKSQMLLNGDSAGAIAAFTLPGNRGSLDIKLESFVSKDLQFFAPTMVIYNSVGEVIYQADFAKFQYEPAKLLDNDKFVLDMNVIPETSGGDMQVLIYTTADDLKGSSQVLHPAKAFAMARHTQPPDIADPMAKHAPLGQFRLIVSANDIVTSKLGATNDNIPQGTDLTSYYHNAIKKAVEADDIPKALGLLDEAKALDIQGAQEVFVKAVNSK</sequence>
<evidence type="ECO:0000313" key="2">
    <source>
        <dbReference type="Proteomes" id="UP000016570"/>
    </source>
</evidence>
<name>U3A2V5_VIBPR</name>